<feature type="compositionally biased region" description="Pro residues" evidence="1">
    <location>
        <begin position="95"/>
        <end position="157"/>
    </location>
</feature>
<protein>
    <submittedName>
        <fullName evidence="2">Filamentous hemagglutinin</fullName>
    </submittedName>
</protein>
<gene>
    <name evidence="2" type="primary">fhaB_3</name>
    <name evidence="2" type="ORF">GALL_237470</name>
</gene>
<feature type="compositionally biased region" description="Basic and acidic residues" evidence="1">
    <location>
        <begin position="158"/>
        <end position="172"/>
    </location>
</feature>
<dbReference type="AlphaFoldDB" id="A0A1J5S1U0"/>
<dbReference type="PRINTS" id="PR01217">
    <property type="entry name" value="PRICHEXTENSN"/>
</dbReference>
<feature type="compositionally biased region" description="Polar residues" evidence="1">
    <location>
        <begin position="200"/>
        <end position="220"/>
    </location>
</feature>
<proteinExistence type="predicted"/>
<comment type="caution">
    <text evidence="2">The sequence shown here is derived from an EMBL/GenBank/DDBJ whole genome shotgun (WGS) entry which is preliminary data.</text>
</comment>
<accession>A0A1J5S1U0</accession>
<dbReference type="EMBL" id="MLJW01000189">
    <property type="protein sequence ID" value="OIQ94317.1"/>
    <property type="molecule type" value="Genomic_DNA"/>
</dbReference>
<evidence type="ECO:0000256" key="1">
    <source>
        <dbReference type="SAM" id="MobiDB-lite"/>
    </source>
</evidence>
<feature type="compositionally biased region" description="Basic and acidic residues" evidence="1">
    <location>
        <begin position="81"/>
        <end position="93"/>
    </location>
</feature>
<name>A0A1J5S1U0_9ZZZZ</name>
<evidence type="ECO:0000313" key="2">
    <source>
        <dbReference type="EMBL" id="OIQ94317.1"/>
    </source>
</evidence>
<dbReference type="Gene3D" id="3.30.1150.10">
    <property type="match status" value="1"/>
</dbReference>
<sequence>MPLSRFRGLRGHWLREEGEEPEMRLGMYCSGALHVIAALIAIFGLPHLMSEPPQVTDAVVVELAPVAEKTNAPPKRQQQPKAEEKPAEPEKVEAPPIPEPKPEPPTPEPPKPSPPPPPPPPQPPEPPPPEPKPPEPTPAPVPDAPAPKPPPPKPAPPKPERPKESKPVKKRDTFDALMDSALNTLDKSKPASHRAPSPQPQNTPAASKITSNSSSWDPTQPVSMAEKDYIAAQFRKCWNFDPGARDAASLVVRVHVLLNSDGGVIRGDIVSDPRYYSDSYYRAAADSARRAVYACQPIKIPPGKYDALKDLILTFDPRDALQ</sequence>
<reference evidence="2" key="1">
    <citation type="submission" date="2016-10" db="EMBL/GenBank/DDBJ databases">
        <title>Sequence of Gallionella enrichment culture.</title>
        <authorList>
            <person name="Poehlein A."/>
            <person name="Muehling M."/>
            <person name="Daniel R."/>
        </authorList>
    </citation>
    <scope>NUCLEOTIDE SEQUENCE</scope>
</reference>
<organism evidence="2">
    <name type="scientific">mine drainage metagenome</name>
    <dbReference type="NCBI Taxonomy" id="410659"/>
    <lineage>
        <taxon>unclassified sequences</taxon>
        <taxon>metagenomes</taxon>
        <taxon>ecological metagenomes</taxon>
    </lineage>
</organism>
<feature type="region of interest" description="Disordered" evidence="1">
    <location>
        <begin position="69"/>
        <end position="172"/>
    </location>
</feature>
<feature type="region of interest" description="Disordered" evidence="1">
    <location>
        <begin position="186"/>
        <end position="220"/>
    </location>
</feature>